<organism evidence="5 6">
    <name type="scientific">Stappia indica</name>
    <dbReference type="NCBI Taxonomy" id="538381"/>
    <lineage>
        <taxon>Bacteria</taxon>
        <taxon>Pseudomonadati</taxon>
        <taxon>Pseudomonadota</taxon>
        <taxon>Alphaproteobacteria</taxon>
        <taxon>Hyphomicrobiales</taxon>
        <taxon>Stappiaceae</taxon>
        <taxon>Stappia</taxon>
    </lineage>
</organism>
<dbReference type="PROSITE" id="PS50893">
    <property type="entry name" value="ABC_TRANSPORTER_2"/>
    <property type="match status" value="1"/>
</dbReference>
<gene>
    <name evidence="5" type="ORF">SAMN05421512_1098</name>
</gene>
<feature type="domain" description="ABC transporter" evidence="4">
    <location>
        <begin position="2"/>
        <end position="211"/>
    </location>
</feature>
<dbReference type="Proteomes" id="UP000219331">
    <property type="component" value="Unassembled WGS sequence"/>
</dbReference>
<keyword evidence="6" id="KW-1185">Reference proteome</keyword>
<dbReference type="EMBL" id="OBML01000009">
    <property type="protein sequence ID" value="SOC17448.1"/>
    <property type="molecule type" value="Genomic_DNA"/>
</dbReference>
<dbReference type="InterPro" id="IPR027417">
    <property type="entry name" value="P-loop_NTPase"/>
</dbReference>
<keyword evidence="3 5" id="KW-0067">ATP-binding</keyword>
<dbReference type="InterPro" id="IPR050093">
    <property type="entry name" value="ABC_SmlMolc_Importer"/>
</dbReference>
<dbReference type="GO" id="GO:0016887">
    <property type="term" value="F:ATP hydrolysis activity"/>
    <property type="evidence" value="ECO:0007669"/>
    <property type="project" value="InterPro"/>
</dbReference>
<dbReference type="InterPro" id="IPR003593">
    <property type="entry name" value="AAA+_ATPase"/>
</dbReference>
<dbReference type="Gene3D" id="3.40.50.300">
    <property type="entry name" value="P-loop containing nucleotide triphosphate hydrolases"/>
    <property type="match status" value="1"/>
</dbReference>
<evidence type="ECO:0000313" key="5">
    <source>
        <dbReference type="EMBL" id="SOC17448.1"/>
    </source>
</evidence>
<protein>
    <submittedName>
        <fullName evidence="5">Putative thiamine transport system ATP-binding protein</fullName>
    </submittedName>
</protein>
<dbReference type="RefSeq" id="WP_097175615.1">
    <property type="nucleotide sequence ID" value="NZ_OBML01000009.1"/>
</dbReference>
<evidence type="ECO:0000259" key="4">
    <source>
        <dbReference type="PROSITE" id="PS50893"/>
    </source>
</evidence>
<keyword evidence="1" id="KW-0813">Transport</keyword>
<name>A0A285TCM7_9HYPH</name>
<keyword evidence="2" id="KW-0547">Nucleotide-binding</keyword>
<dbReference type="OrthoDB" id="9802264at2"/>
<dbReference type="PANTHER" id="PTHR42781">
    <property type="entry name" value="SPERMIDINE/PUTRESCINE IMPORT ATP-BINDING PROTEIN POTA"/>
    <property type="match status" value="1"/>
</dbReference>
<dbReference type="Pfam" id="PF00005">
    <property type="entry name" value="ABC_tran"/>
    <property type="match status" value="1"/>
</dbReference>
<dbReference type="GO" id="GO:0005524">
    <property type="term" value="F:ATP binding"/>
    <property type="evidence" value="ECO:0007669"/>
    <property type="project" value="UniProtKB-KW"/>
</dbReference>
<accession>A0A285TCM7</accession>
<reference evidence="5 6" key="1">
    <citation type="submission" date="2017-08" db="EMBL/GenBank/DDBJ databases">
        <authorList>
            <person name="de Groot N.N."/>
        </authorList>
    </citation>
    <scope>NUCLEOTIDE SEQUENCE [LARGE SCALE GENOMIC DNA]</scope>
    <source>
        <strain evidence="5 6">USBA 352</strain>
    </source>
</reference>
<evidence type="ECO:0000256" key="3">
    <source>
        <dbReference type="ARBA" id="ARBA00022840"/>
    </source>
</evidence>
<dbReference type="SMART" id="SM00382">
    <property type="entry name" value="AAA"/>
    <property type="match status" value="1"/>
</dbReference>
<proteinExistence type="predicted"/>
<dbReference type="SUPFAM" id="SSF52540">
    <property type="entry name" value="P-loop containing nucleoside triphosphate hydrolases"/>
    <property type="match status" value="1"/>
</dbReference>
<sequence>MTDALTFDKVAITLAGRDLISLDRAIAPGEVLTVMGPSGIGKSTLLAHAAGFLDPAFTAGGRVLSGDTDLTSLPPYRRRLGLLFQDPLLFPHMSVGENIAFALPPALHGRAKRRQAVAAALADVDLAGFEARDPATLSGGQKARVALMRVLESQPRALLLDEPFSRLDAALRDQIRQLVFAKARERGLPVLLVTHDRADADAAGGPVVEYA</sequence>
<dbReference type="InterPro" id="IPR003439">
    <property type="entry name" value="ABC_transporter-like_ATP-bd"/>
</dbReference>
<dbReference type="AlphaFoldDB" id="A0A285TCM7"/>
<evidence type="ECO:0000313" key="6">
    <source>
        <dbReference type="Proteomes" id="UP000219331"/>
    </source>
</evidence>
<dbReference type="STRING" id="538381.GCA_001696535_02288"/>
<dbReference type="PANTHER" id="PTHR42781:SF4">
    <property type="entry name" value="SPERMIDINE_PUTRESCINE IMPORT ATP-BINDING PROTEIN POTA"/>
    <property type="match status" value="1"/>
</dbReference>
<evidence type="ECO:0000256" key="1">
    <source>
        <dbReference type="ARBA" id="ARBA00022448"/>
    </source>
</evidence>
<evidence type="ECO:0000256" key="2">
    <source>
        <dbReference type="ARBA" id="ARBA00022741"/>
    </source>
</evidence>